<dbReference type="InterPro" id="IPR033906">
    <property type="entry name" value="Lipase_N"/>
</dbReference>
<comment type="similarity">
    <text evidence="2 4">Belongs to the AB hydrolase superfamily. Lipase family.</text>
</comment>
<evidence type="ECO:0000259" key="6">
    <source>
        <dbReference type="Pfam" id="PF00151"/>
    </source>
</evidence>
<dbReference type="FunFam" id="3.40.50.1820:FF:000122">
    <property type="entry name" value="Vitellogenin-3-like Protein"/>
    <property type="match status" value="1"/>
</dbReference>
<evidence type="ECO:0000313" key="8">
    <source>
        <dbReference type="Proteomes" id="UP000053240"/>
    </source>
</evidence>
<keyword evidence="5" id="KW-0732">Signal</keyword>
<dbReference type="Pfam" id="PF00151">
    <property type="entry name" value="Lipase"/>
    <property type="match status" value="1"/>
</dbReference>
<accession>A0A0N1PJG6</accession>
<dbReference type="InParanoid" id="A0A0N1PJG6"/>
<evidence type="ECO:0000256" key="1">
    <source>
        <dbReference type="ARBA" id="ARBA00004613"/>
    </source>
</evidence>
<protein>
    <submittedName>
        <fullName evidence="7">Pancreatic lipase-related protein 2</fullName>
    </submittedName>
</protein>
<dbReference type="InterPro" id="IPR000734">
    <property type="entry name" value="TAG_lipase"/>
</dbReference>
<feature type="chain" id="PRO_5005879876" evidence="5">
    <location>
        <begin position="17"/>
        <end position="361"/>
    </location>
</feature>
<evidence type="ECO:0000256" key="2">
    <source>
        <dbReference type="ARBA" id="ARBA00010701"/>
    </source>
</evidence>
<organism evidence="7 8">
    <name type="scientific">Papilio machaon</name>
    <name type="common">Old World swallowtail butterfly</name>
    <dbReference type="NCBI Taxonomy" id="76193"/>
    <lineage>
        <taxon>Eukaryota</taxon>
        <taxon>Metazoa</taxon>
        <taxon>Ecdysozoa</taxon>
        <taxon>Arthropoda</taxon>
        <taxon>Hexapoda</taxon>
        <taxon>Insecta</taxon>
        <taxon>Pterygota</taxon>
        <taxon>Neoptera</taxon>
        <taxon>Endopterygota</taxon>
        <taxon>Lepidoptera</taxon>
        <taxon>Glossata</taxon>
        <taxon>Ditrysia</taxon>
        <taxon>Papilionoidea</taxon>
        <taxon>Papilionidae</taxon>
        <taxon>Papilioninae</taxon>
        <taxon>Papilio</taxon>
    </lineage>
</organism>
<keyword evidence="3" id="KW-0964">Secreted</keyword>
<feature type="signal peptide" evidence="5">
    <location>
        <begin position="1"/>
        <end position="16"/>
    </location>
</feature>
<evidence type="ECO:0000313" key="7">
    <source>
        <dbReference type="EMBL" id="KPJ16392.1"/>
    </source>
</evidence>
<dbReference type="SUPFAM" id="SSF53474">
    <property type="entry name" value="alpha/beta-Hydrolases"/>
    <property type="match status" value="1"/>
</dbReference>
<keyword evidence="8" id="KW-1185">Reference proteome</keyword>
<proteinExistence type="inferred from homology"/>
<dbReference type="FunCoup" id="A0A0N1PJG6">
    <property type="interactions" value="32"/>
</dbReference>
<name>A0A0N1PJG6_PAPMA</name>
<dbReference type="AlphaFoldDB" id="A0A0N1PJG6"/>
<dbReference type="EMBL" id="KQ460240">
    <property type="protein sequence ID" value="KPJ16392.1"/>
    <property type="molecule type" value="Genomic_DNA"/>
</dbReference>
<dbReference type="GO" id="GO:0005615">
    <property type="term" value="C:extracellular space"/>
    <property type="evidence" value="ECO:0007669"/>
    <property type="project" value="TreeGrafter"/>
</dbReference>
<comment type="subcellular location">
    <subcellularLocation>
        <location evidence="1">Secreted</location>
    </subcellularLocation>
</comment>
<dbReference type="InterPro" id="IPR029058">
    <property type="entry name" value="AB_hydrolase_fold"/>
</dbReference>
<feature type="domain" description="Lipase" evidence="6">
    <location>
        <begin position="70"/>
        <end position="358"/>
    </location>
</feature>
<dbReference type="PANTHER" id="PTHR11610">
    <property type="entry name" value="LIPASE"/>
    <property type="match status" value="1"/>
</dbReference>
<dbReference type="InterPro" id="IPR013818">
    <property type="entry name" value="Lipase"/>
</dbReference>
<gene>
    <name evidence="7" type="ORF">RR48_01923</name>
</gene>
<evidence type="ECO:0000256" key="5">
    <source>
        <dbReference type="SAM" id="SignalP"/>
    </source>
</evidence>
<dbReference type="GO" id="GO:0017171">
    <property type="term" value="F:serine hydrolase activity"/>
    <property type="evidence" value="ECO:0007669"/>
    <property type="project" value="TreeGrafter"/>
</dbReference>
<dbReference type="PRINTS" id="PR00821">
    <property type="entry name" value="TAGLIPASE"/>
</dbReference>
<dbReference type="Proteomes" id="UP000053240">
    <property type="component" value="Unassembled WGS sequence"/>
</dbReference>
<evidence type="ECO:0000256" key="3">
    <source>
        <dbReference type="ARBA" id="ARBA00022525"/>
    </source>
</evidence>
<dbReference type="CDD" id="cd00707">
    <property type="entry name" value="Pancreat_lipase_like"/>
    <property type="match status" value="1"/>
</dbReference>
<sequence length="361" mass="40140">MLIEGALVAVLASVLAARANFNLCSRYGGGKDDIMQSLPLVCFLSIIHPPEIQFENAVLQATPVHKSKCPYVRKTHDVLFQLFTRHNPTVYQELVLNDDEKLFASNINFNDPTVIYFHAFMEQATDGSALVVREAYMQRGDTNVIIVEAQRLEAGPWYFTAAENTWYIGRYAAQFIDYLVSRGLDLSKTHFVGHSLGAQSAGVAGASLTSGRVARITGLDPALPLFDKVPLEQRLDPSDAEFVDVIHTDSGIFGFPGPIGHADFYPNGGKSPQPGCNLEVVLPQQLLLNKFFCSHWRSYMFYAESVLRPKSFVATSCPSWHQYKKGECVDAPNVHMGYGTDSRARGNYFLMTHKDSPYSIE</sequence>
<dbReference type="GO" id="GO:0016298">
    <property type="term" value="F:lipase activity"/>
    <property type="evidence" value="ECO:0007669"/>
    <property type="project" value="InterPro"/>
</dbReference>
<dbReference type="Gene3D" id="3.40.50.1820">
    <property type="entry name" value="alpha/beta hydrolase"/>
    <property type="match status" value="1"/>
</dbReference>
<dbReference type="PANTHER" id="PTHR11610:SF169">
    <property type="entry name" value="GH15759P-RELATED"/>
    <property type="match status" value="1"/>
</dbReference>
<dbReference type="GO" id="GO:0016042">
    <property type="term" value="P:lipid catabolic process"/>
    <property type="evidence" value="ECO:0007669"/>
    <property type="project" value="TreeGrafter"/>
</dbReference>
<evidence type="ECO:0000256" key="4">
    <source>
        <dbReference type="RuleBase" id="RU004262"/>
    </source>
</evidence>
<reference evidence="7 8" key="1">
    <citation type="journal article" date="2015" name="Nat. Commun.">
        <title>Outbred genome sequencing and CRISPR/Cas9 gene editing in butterflies.</title>
        <authorList>
            <person name="Li X."/>
            <person name="Fan D."/>
            <person name="Zhang W."/>
            <person name="Liu G."/>
            <person name="Zhang L."/>
            <person name="Zhao L."/>
            <person name="Fang X."/>
            <person name="Chen L."/>
            <person name="Dong Y."/>
            <person name="Chen Y."/>
            <person name="Ding Y."/>
            <person name="Zhao R."/>
            <person name="Feng M."/>
            <person name="Zhu Y."/>
            <person name="Feng Y."/>
            <person name="Jiang X."/>
            <person name="Zhu D."/>
            <person name="Xiang H."/>
            <person name="Feng X."/>
            <person name="Li S."/>
            <person name="Wang J."/>
            <person name="Zhang G."/>
            <person name="Kronforst M.R."/>
            <person name="Wang W."/>
        </authorList>
    </citation>
    <scope>NUCLEOTIDE SEQUENCE [LARGE SCALE GENOMIC DNA]</scope>
    <source>
        <strain evidence="7">Ya'a_city_454_Pm</strain>
        <tissue evidence="7">Whole body</tissue>
    </source>
</reference>